<name>A0A813RF22_9BILA</name>
<dbReference type="InterPro" id="IPR000719">
    <property type="entry name" value="Prot_kinase_dom"/>
</dbReference>
<keyword evidence="3" id="KW-1185">Reference proteome</keyword>
<proteinExistence type="predicted"/>
<dbReference type="Gene3D" id="1.10.510.10">
    <property type="entry name" value="Transferase(Phosphotransferase) domain 1"/>
    <property type="match status" value="1"/>
</dbReference>
<dbReference type="InterPro" id="IPR011009">
    <property type="entry name" value="Kinase-like_dom_sf"/>
</dbReference>
<reference evidence="2" key="1">
    <citation type="submission" date="2021-02" db="EMBL/GenBank/DDBJ databases">
        <authorList>
            <person name="Nowell W R."/>
        </authorList>
    </citation>
    <scope>NUCLEOTIDE SEQUENCE</scope>
    <source>
        <strain evidence="2">Ploen Becks lab</strain>
    </source>
</reference>
<dbReference type="PROSITE" id="PS50011">
    <property type="entry name" value="PROTEIN_KINASE_DOM"/>
    <property type="match status" value="1"/>
</dbReference>
<dbReference type="GO" id="GO:0005524">
    <property type="term" value="F:ATP binding"/>
    <property type="evidence" value="ECO:0007669"/>
    <property type="project" value="InterPro"/>
</dbReference>
<evidence type="ECO:0000313" key="3">
    <source>
        <dbReference type="Proteomes" id="UP000663879"/>
    </source>
</evidence>
<dbReference type="Proteomes" id="UP000663879">
    <property type="component" value="Unassembled WGS sequence"/>
</dbReference>
<evidence type="ECO:0000259" key="1">
    <source>
        <dbReference type="PROSITE" id="PS50011"/>
    </source>
</evidence>
<feature type="domain" description="Protein kinase" evidence="1">
    <location>
        <begin position="8"/>
        <end position="118"/>
    </location>
</feature>
<dbReference type="OrthoDB" id="10252171at2759"/>
<dbReference type="GO" id="GO:0004672">
    <property type="term" value="F:protein kinase activity"/>
    <property type="evidence" value="ECO:0007669"/>
    <property type="project" value="InterPro"/>
</dbReference>
<comment type="caution">
    <text evidence="2">The sequence shown here is derived from an EMBL/GenBank/DDBJ whole genome shotgun (WGS) entry which is preliminary data.</text>
</comment>
<dbReference type="SUPFAM" id="SSF56112">
    <property type="entry name" value="Protein kinase-like (PK-like)"/>
    <property type="match status" value="1"/>
</dbReference>
<protein>
    <recommendedName>
        <fullName evidence="1">Protein kinase domain-containing protein</fullName>
    </recommendedName>
</protein>
<dbReference type="PANTHER" id="PTHR27006">
    <property type="entry name" value="PROMASTIGOTE SURFACE ANTIGEN PROTEIN PSA"/>
    <property type="match status" value="1"/>
</dbReference>
<dbReference type="EMBL" id="CAJNOC010000591">
    <property type="protein sequence ID" value="CAF0780562.1"/>
    <property type="molecule type" value="Genomic_DNA"/>
</dbReference>
<organism evidence="2 3">
    <name type="scientific">Brachionus calyciflorus</name>
    <dbReference type="NCBI Taxonomy" id="104777"/>
    <lineage>
        <taxon>Eukaryota</taxon>
        <taxon>Metazoa</taxon>
        <taxon>Spiralia</taxon>
        <taxon>Gnathifera</taxon>
        <taxon>Rotifera</taxon>
        <taxon>Eurotatoria</taxon>
        <taxon>Monogononta</taxon>
        <taxon>Pseudotrocha</taxon>
        <taxon>Ploima</taxon>
        <taxon>Brachionidae</taxon>
        <taxon>Brachionus</taxon>
    </lineage>
</organism>
<sequence>MDKKLNDIYKEKFIAEGGFSKVYYSNDLKLKKEIVYKIGIDEKHFSKFENEYRITLALEHKNIVKCLNFYNDQELPILVLEFAQKGSLDIILLQDQLFLKNKFESIVTDITTAIQYCH</sequence>
<dbReference type="AlphaFoldDB" id="A0A813RF22"/>
<gene>
    <name evidence="2" type="ORF">OXX778_LOCUS5437</name>
</gene>
<dbReference type="Pfam" id="PF00069">
    <property type="entry name" value="Pkinase"/>
    <property type="match status" value="1"/>
</dbReference>
<accession>A0A813RF22</accession>
<dbReference type="PANTHER" id="PTHR27006:SF606">
    <property type="entry name" value="INTERLEUKIN-1 RECEPTOR-ASSOCIATED KINASE 4"/>
    <property type="match status" value="1"/>
</dbReference>
<evidence type="ECO:0000313" key="2">
    <source>
        <dbReference type="EMBL" id="CAF0780562.1"/>
    </source>
</evidence>